<gene>
    <name evidence="1" type="ORF">HW556_13515</name>
</gene>
<accession>A0ABX2Q658</accession>
<dbReference type="EMBL" id="JABKAV010000046">
    <property type="protein sequence ID" value="NVO85901.1"/>
    <property type="molecule type" value="Genomic_DNA"/>
</dbReference>
<reference evidence="1 2" key="1">
    <citation type="submission" date="2020-05" db="EMBL/GenBank/DDBJ databases">
        <title>Hymenobacter terrestris sp. nov. and Hymenobacter lapidiphilus sp. nov., isolated from regoliths in Antarctica.</title>
        <authorList>
            <person name="Sedlacek I."/>
            <person name="Pantucek R."/>
            <person name="Zeman M."/>
            <person name="Holochova P."/>
            <person name="Kralova S."/>
            <person name="Stankova E."/>
            <person name="Sedo O."/>
            <person name="Micenkova L."/>
            <person name="Svec P."/>
            <person name="Gupta V."/>
            <person name="Sood U."/>
            <person name="Korpole U.S."/>
            <person name="Lal R."/>
        </authorList>
    </citation>
    <scope>NUCLEOTIDE SEQUENCE [LARGE SCALE GENOMIC DNA]</scope>
    <source>
        <strain evidence="1 2">P5252</strain>
    </source>
</reference>
<dbReference type="Proteomes" id="UP000626554">
    <property type="component" value="Unassembled WGS sequence"/>
</dbReference>
<protein>
    <submittedName>
        <fullName evidence="1">Uncharacterized protein</fullName>
    </submittedName>
</protein>
<comment type="caution">
    <text evidence="1">The sequence shown here is derived from an EMBL/GenBank/DDBJ whole genome shotgun (WGS) entry which is preliminary data.</text>
</comment>
<sequence length="142" mass="16754">MELTNFAVDGQYIGLEWPKGHADLHNNFNFVRLEYQLHPRVGLVLEWTKSAGSWARKEPYQKLRLVFEGVRYLKIRERDPEYPFSEDDTVAQISRTPPEARDEFENMYFNEDAQPHYDLTIGFQSEWGIKVNADTVRLELES</sequence>
<proteinExistence type="predicted"/>
<organism evidence="1 2">
    <name type="scientific">Hymenobacter terrestris</name>
    <dbReference type="NCBI Taxonomy" id="2748310"/>
    <lineage>
        <taxon>Bacteria</taxon>
        <taxon>Pseudomonadati</taxon>
        <taxon>Bacteroidota</taxon>
        <taxon>Cytophagia</taxon>
        <taxon>Cytophagales</taxon>
        <taxon>Hymenobacteraceae</taxon>
        <taxon>Hymenobacter</taxon>
    </lineage>
</organism>
<dbReference type="RefSeq" id="WP_176900622.1">
    <property type="nucleotide sequence ID" value="NZ_JABKAV010000046.1"/>
</dbReference>
<name>A0ABX2Q658_9BACT</name>
<evidence type="ECO:0000313" key="1">
    <source>
        <dbReference type="EMBL" id="NVO85901.1"/>
    </source>
</evidence>
<evidence type="ECO:0000313" key="2">
    <source>
        <dbReference type="Proteomes" id="UP000626554"/>
    </source>
</evidence>
<keyword evidence="2" id="KW-1185">Reference proteome</keyword>